<dbReference type="FunFam" id="3.10.200.10:FF:000003">
    <property type="entry name" value="Carbonic anhydrase 12"/>
    <property type="match status" value="2"/>
</dbReference>
<dbReference type="InterPro" id="IPR041874">
    <property type="entry name" value="CA4/CA15"/>
</dbReference>
<dbReference type="Proteomes" id="UP000503349">
    <property type="component" value="Chromosome 20"/>
</dbReference>
<evidence type="ECO:0000256" key="8">
    <source>
        <dbReference type="ARBA" id="ARBA00023239"/>
    </source>
</evidence>
<proteinExistence type="inferred from homology"/>
<feature type="domain" description="Alpha-carbonic anhydrase" evidence="11">
    <location>
        <begin position="868"/>
        <end position="1137"/>
    </location>
</feature>
<feature type="signal peptide" evidence="9">
    <location>
        <begin position="1"/>
        <end position="22"/>
    </location>
</feature>
<feature type="domain" description="Alpha-carbonic anhydrase" evidence="11">
    <location>
        <begin position="365"/>
        <end position="620"/>
    </location>
</feature>
<dbReference type="Gene3D" id="3.10.200.10">
    <property type="entry name" value="Alpha carbonic anhydrase"/>
    <property type="match status" value="4"/>
</dbReference>
<feature type="domain" description="Alpha-carbonic anhydrase" evidence="11">
    <location>
        <begin position="1"/>
        <end position="360"/>
    </location>
</feature>
<feature type="region of interest" description="Disordered" evidence="10">
    <location>
        <begin position="38"/>
        <end position="202"/>
    </location>
</feature>
<evidence type="ECO:0000259" key="11">
    <source>
        <dbReference type="PROSITE" id="PS51144"/>
    </source>
</evidence>
<evidence type="ECO:0000256" key="4">
    <source>
        <dbReference type="ARBA" id="ARBA00022723"/>
    </source>
</evidence>
<dbReference type="SUPFAM" id="SSF51069">
    <property type="entry name" value="Carbonic anhydrase"/>
    <property type="match status" value="4"/>
</dbReference>
<organism evidence="12 13">
    <name type="scientific">Channa argus</name>
    <name type="common">Northern snakehead</name>
    <name type="synonym">Ophicephalus argus</name>
    <dbReference type="NCBI Taxonomy" id="215402"/>
    <lineage>
        <taxon>Eukaryota</taxon>
        <taxon>Metazoa</taxon>
        <taxon>Chordata</taxon>
        <taxon>Craniata</taxon>
        <taxon>Vertebrata</taxon>
        <taxon>Euteleostomi</taxon>
        <taxon>Actinopterygii</taxon>
        <taxon>Neopterygii</taxon>
        <taxon>Teleostei</taxon>
        <taxon>Neoteleostei</taxon>
        <taxon>Acanthomorphata</taxon>
        <taxon>Anabantaria</taxon>
        <taxon>Anabantiformes</taxon>
        <taxon>Channoidei</taxon>
        <taxon>Channidae</taxon>
        <taxon>Channa</taxon>
    </lineage>
</organism>
<dbReference type="PANTHER" id="PTHR18952:SF200">
    <property type="entry name" value="CARBONIC ANHYDRASE"/>
    <property type="match status" value="1"/>
</dbReference>
<name>A0A6G1QPR3_CHAAH</name>
<dbReference type="GO" id="GO:0008270">
    <property type="term" value="F:zinc ion binding"/>
    <property type="evidence" value="ECO:0007669"/>
    <property type="project" value="UniProtKB-UniRule"/>
</dbReference>
<evidence type="ECO:0000256" key="10">
    <source>
        <dbReference type="SAM" id="MobiDB-lite"/>
    </source>
</evidence>
<comment type="cofactor">
    <cofactor evidence="1 9">
        <name>Zn(2+)</name>
        <dbReference type="ChEBI" id="CHEBI:29105"/>
    </cofactor>
</comment>
<keyword evidence="4 9" id="KW-0479">Metal-binding</keyword>
<keyword evidence="13" id="KW-1185">Reference proteome</keyword>
<accession>A0A6G1QPR3</accession>
<feature type="chain" id="PRO_5026376041" description="Carbonic anhydrase" evidence="9">
    <location>
        <begin position="23"/>
        <end position="1157"/>
    </location>
</feature>
<reference evidence="12 13" key="1">
    <citation type="submission" date="2019-02" db="EMBL/GenBank/DDBJ databases">
        <title>Opniocepnalus argus genome.</title>
        <authorList>
            <person name="Zhou C."/>
            <person name="Xiao S."/>
        </authorList>
    </citation>
    <scope>NUCLEOTIDE SEQUENCE [LARGE SCALE GENOMIC DNA]</scope>
    <source>
        <strain evidence="12">OARG1902GOOAL</strain>
        <tissue evidence="12">Muscle</tissue>
    </source>
</reference>
<evidence type="ECO:0000313" key="13">
    <source>
        <dbReference type="Proteomes" id="UP000503349"/>
    </source>
</evidence>
<feature type="compositionally biased region" description="Acidic residues" evidence="10">
    <location>
        <begin position="63"/>
        <end position="190"/>
    </location>
</feature>
<evidence type="ECO:0000256" key="3">
    <source>
        <dbReference type="ARBA" id="ARBA00012925"/>
    </source>
</evidence>
<dbReference type="PROSITE" id="PS00162">
    <property type="entry name" value="ALPHA_CA_1"/>
    <property type="match status" value="3"/>
</dbReference>
<dbReference type="PROSITE" id="PS51144">
    <property type="entry name" value="ALPHA_CA_2"/>
    <property type="match status" value="4"/>
</dbReference>
<keyword evidence="6 9" id="KW-0862">Zinc</keyword>
<evidence type="ECO:0000256" key="9">
    <source>
        <dbReference type="RuleBase" id="RU367011"/>
    </source>
</evidence>
<keyword evidence="8 9" id="KW-0456">Lyase</keyword>
<comment type="catalytic activity">
    <reaction evidence="9">
        <text>hydrogencarbonate + H(+) = CO2 + H2O</text>
        <dbReference type="Rhea" id="RHEA:10748"/>
        <dbReference type="ChEBI" id="CHEBI:15377"/>
        <dbReference type="ChEBI" id="CHEBI:15378"/>
        <dbReference type="ChEBI" id="CHEBI:16526"/>
        <dbReference type="ChEBI" id="CHEBI:17544"/>
        <dbReference type="EC" id="4.2.1.1"/>
    </reaction>
</comment>
<evidence type="ECO:0000256" key="1">
    <source>
        <dbReference type="ARBA" id="ARBA00001947"/>
    </source>
</evidence>
<dbReference type="GO" id="GO:0005886">
    <property type="term" value="C:plasma membrane"/>
    <property type="evidence" value="ECO:0007669"/>
    <property type="project" value="TreeGrafter"/>
</dbReference>
<dbReference type="InterPro" id="IPR018338">
    <property type="entry name" value="Carbonic_anhydrase_a-class_CS"/>
</dbReference>
<dbReference type="PANTHER" id="PTHR18952">
    <property type="entry name" value="CARBONIC ANHYDRASE"/>
    <property type="match status" value="1"/>
</dbReference>
<dbReference type="InterPro" id="IPR023561">
    <property type="entry name" value="Carbonic_anhydrase_a-class"/>
</dbReference>
<comment type="function">
    <text evidence="9">Reversible hydration of carbon dioxide.</text>
</comment>
<sequence length="1157" mass="126900">MTPVRGCLVVLLLVLLCPPQGPLLGLVSAQDVADTKTDLDARHVEGDEAVDVDNGEEKRASGEEGEEESDNEDETDEQEADNEDWEAEEEDAEEEDQVQETTNEEEDVEDEAAEEEDEDKASDNDRDEDAGEEEADEDAEAAAENEEQAATEAEEEAEEEDDDVTEGEEEAEEEDDDVTEGEETDESESEEPAKNQDGTSEEEGAINELRFRSGSLCSVCAICEMHIVNLKKGLTLEQAMANPQGIAVLGFFINATEDAAPSEPWSVLTSYLTNITGTEARVNNTISINDLIGSVDFTKFYRYMGSLTTPNCTEAVVWTVFHEPINIGKNLIQRFPLKTGLTNVYRPIQNLNNRQVFATFLPASHPWCYDHCVYSPSHWNLLPQSSCDGNRQSPVNIQTQNVVMDKHLDAFTYTNFDNKKAIKHITNTGHTVECSLNENVVEVSGGGLEYSYSTLQLHFHWGTAQDPGSEHTVDSKRYPMEMHIVSKRKDLTLDAALRTPNGLAVLGFFIETNPTSSLSVTNGWKILTNHLSAIQNISSEVEVTEELSIDDLLGNVNRAAYYRYNGSLTTPSCNEAVVWTVFKESVKVDQNLMKCLVLAALVCALIPGVHCVAETVEWCYDAPACNDTTWAVTFPAFCNGTRQSPINIVSASAKPNSNLTAFTFQNYNNKSALQLIQNTHHTVRVSLGSGVNISGGDLSESYDSLQFHLHWGNGSSVPGSEHTVDGKRFPMELHIVNTKSRYNGNTTLASEDPNGIAAFGFLIEVMPGNATGQPEAWRNLTSYLTNITNSGDSVSMAPGISLDDLLVGVNHTKYYRYLGSLTTPDCNEAVVWTVFKDSIKVSKDLMKRLALTALAVCALLPSVFGVTVDWCYHRPSCNHSTWPSIAPSHCNGVRQSPINIDTASAKPNSSLIPFTFQNYSNTSALKKILNTGRTVKVYFESGVRISGGDLSESYDSLQFHLHWGNGSSVPGSEHTVDGKSYPMELHIVNCKSSYEKNTTLAIADPSGLAALGFFIEVMPGNETGQPEAWRVLTSYLTNIKYGGDSVLMKPGISLDDLLVGVDRTKYYRYHGSLTTPNCNEAVVWTVFKDSIKVSKDLIDLFSTTVHVSNSSSPFMINTYRSVQAAQEVTTQPASRSSSSTTCYSLGLMVLSLALGKI</sequence>
<feature type="domain" description="Alpha-carbonic anhydrase" evidence="11">
    <location>
        <begin position="621"/>
        <end position="867"/>
    </location>
</feature>
<evidence type="ECO:0000256" key="6">
    <source>
        <dbReference type="ARBA" id="ARBA00022833"/>
    </source>
</evidence>
<dbReference type="CDD" id="cd03117">
    <property type="entry name" value="alpha_CA_IV_XV_like"/>
    <property type="match status" value="1"/>
</dbReference>
<dbReference type="Pfam" id="PF00194">
    <property type="entry name" value="Carb_anhydrase"/>
    <property type="match status" value="4"/>
</dbReference>
<evidence type="ECO:0000256" key="2">
    <source>
        <dbReference type="ARBA" id="ARBA00010718"/>
    </source>
</evidence>
<evidence type="ECO:0000313" key="12">
    <source>
        <dbReference type="EMBL" id="KAF3704474.1"/>
    </source>
</evidence>
<keyword evidence="5 9" id="KW-0732">Signal</keyword>
<keyword evidence="7" id="KW-0325">Glycoprotein</keyword>
<gene>
    <name evidence="12" type="ORF">EXN66_Car020163</name>
</gene>
<dbReference type="GO" id="GO:0004089">
    <property type="term" value="F:carbonate dehydratase activity"/>
    <property type="evidence" value="ECO:0007669"/>
    <property type="project" value="UniProtKB-UniRule"/>
</dbReference>
<dbReference type="AlphaFoldDB" id="A0A6G1QPR3"/>
<evidence type="ECO:0000256" key="5">
    <source>
        <dbReference type="ARBA" id="ARBA00022729"/>
    </source>
</evidence>
<dbReference type="InterPro" id="IPR036398">
    <property type="entry name" value="CA_dom_sf"/>
</dbReference>
<reference evidence="13" key="2">
    <citation type="submission" date="2019-02" db="EMBL/GenBank/DDBJ databases">
        <title>Opniocepnalus argus Var Kimnra genome.</title>
        <authorList>
            <person name="Zhou C."/>
            <person name="Xiao S."/>
        </authorList>
    </citation>
    <scope>NUCLEOTIDE SEQUENCE [LARGE SCALE GENOMIC DNA]</scope>
</reference>
<dbReference type="SMART" id="SM01057">
    <property type="entry name" value="Carb_anhydrase"/>
    <property type="match status" value="4"/>
</dbReference>
<dbReference type="EMBL" id="CM015731">
    <property type="protein sequence ID" value="KAF3704474.1"/>
    <property type="molecule type" value="Genomic_DNA"/>
</dbReference>
<dbReference type="InterPro" id="IPR001148">
    <property type="entry name" value="CA_dom"/>
</dbReference>
<protein>
    <recommendedName>
        <fullName evidence="3 9">Carbonic anhydrase</fullName>
        <ecNumber evidence="3 9">4.2.1.1</ecNumber>
    </recommendedName>
</protein>
<comment type="similarity">
    <text evidence="2 9">Belongs to the alpha-carbonic anhydrase family.</text>
</comment>
<evidence type="ECO:0000256" key="7">
    <source>
        <dbReference type="ARBA" id="ARBA00023180"/>
    </source>
</evidence>
<dbReference type="EC" id="4.2.1.1" evidence="3 9"/>